<dbReference type="Pfam" id="PF02466">
    <property type="entry name" value="Tim17"/>
    <property type="match status" value="1"/>
</dbReference>
<keyword evidence="4" id="KW-0812">Transmembrane</keyword>
<dbReference type="GO" id="GO:0005744">
    <property type="term" value="C:TIM23 mitochondrial import inner membrane translocase complex"/>
    <property type="evidence" value="ECO:0007669"/>
    <property type="project" value="TreeGrafter"/>
</dbReference>
<evidence type="ECO:0000256" key="5">
    <source>
        <dbReference type="ARBA" id="ARBA00022792"/>
    </source>
</evidence>
<evidence type="ECO:0000256" key="8">
    <source>
        <dbReference type="ARBA" id="ARBA00023010"/>
    </source>
</evidence>
<organism evidence="11 12">
    <name type="scientific">Rosa chinensis</name>
    <name type="common">China rose</name>
    <dbReference type="NCBI Taxonomy" id="74649"/>
    <lineage>
        <taxon>Eukaryota</taxon>
        <taxon>Viridiplantae</taxon>
        <taxon>Streptophyta</taxon>
        <taxon>Embryophyta</taxon>
        <taxon>Tracheophyta</taxon>
        <taxon>Spermatophyta</taxon>
        <taxon>Magnoliopsida</taxon>
        <taxon>eudicotyledons</taxon>
        <taxon>Gunneridae</taxon>
        <taxon>Pentapetalae</taxon>
        <taxon>rosids</taxon>
        <taxon>fabids</taxon>
        <taxon>Rosales</taxon>
        <taxon>Rosaceae</taxon>
        <taxon>Rosoideae</taxon>
        <taxon>Rosoideae incertae sedis</taxon>
        <taxon>Rosa</taxon>
    </lineage>
</organism>
<dbReference type="EMBL" id="PDCK01000040">
    <property type="protein sequence ID" value="PRQ46710.1"/>
    <property type="molecule type" value="Genomic_DNA"/>
</dbReference>
<comment type="similarity">
    <text evidence="2">Belongs to the Tim17/Tim22/Tim23 family.</text>
</comment>
<sequence length="184" mass="20590">MWNGLPWERWSYKVIERPCSVTKPLQQARLFPSQRTSSSSSLLLYFSLFNRQNPENLNPDRETCPKPSPDHVVNVVGGTFGVGFVFGGALHFLKGIYNSPGGARLAGAAQAIRINAPLVGGRFAVWGGLFSTFDCTLEHMWQKEDHWNRNIAGASARCGRGSSRRRGPPSWEGYCWPYSKAWRS</sequence>
<dbReference type="Gramene" id="PRQ46710">
    <property type="protein sequence ID" value="PRQ46710"/>
    <property type="gene ID" value="RchiOBHm_Chr2g0091931"/>
</dbReference>
<comment type="caution">
    <text evidence="11">The sequence shown here is derived from an EMBL/GenBank/DDBJ whole genome shotgun (WGS) entry which is preliminary data.</text>
</comment>
<evidence type="ECO:0000313" key="12">
    <source>
        <dbReference type="Proteomes" id="UP000238479"/>
    </source>
</evidence>
<dbReference type="PANTHER" id="PTHR10485:SF0">
    <property type="entry name" value="AT05822P-RELATED"/>
    <property type="match status" value="1"/>
</dbReference>
<dbReference type="PANTHER" id="PTHR10485">
    <property type="entry name" value="MITOCHONDRIAL IMPORT INNER MEMBRANE TRANSLOCASE SUBUNIT TIM-17"/>
    <property type="match status" value="1"/>
</dbReference>
<dbReference type="AlphaFoldDB" id="A0A2P6RJU4"/>
<evidence type="ECO:0000256" key="6">
    <source>
        <dbReference type="ARBA" id="ARBA00022927"/>
    </source>
</evidence>
<keyword evidence="8" id="KW-0811">Translocation</keyword>
<evidence type="ECO:0000256" key="2">
    <source>
        <dbReference type="ARBA" id="ARBA00008444"/>
    </source>
</evidence>
<keyword evidence="6" id="KW-0653">Protein transport</keyword>
<evidence type="ECO:0000313" key="11">
    <source>
        <dbReference type="EMBL" id="PRQ46710.1"/>
    </source>
</evidence>
<dbReference type="STRING" id="74649.A0A2P6RJU4"/>
<keyword evidence="12" id="KW-1185">Reference proteome</keyword>
<evidence type="ECO:0000256" key="1">
    <source>
        <dbReference type="ARBA" id="ARBA00004448"/>
    </source>
</evidence>
<reference evidence="11 12" key="1">
    <citation type="journal article" date="2018" name="Nat. Genet.">
        <title>The Rosa genome provides new insights in the design of modern roses.</title>
        <authorList>
            <person name="Bendahmane M."/>
        </authorList>
    </citation>
    <scope>NUCLEOTIDE SEQUENCE [LARGE SCALE GENOMIC DNA]</scope>
    <source>
        <strain evidence="12">cv. Old Blush</strain>
    </source>
</reference>
<dbReference type="GO" id="GO:0008320">
    <property type="term" value="F:protein transmembrane transporter activity"/>
    <property type="evidence" value="ECO:0007669"/>
    <property type="project" value="TreeGrafter"/>
</dbReference>
<evidence type="ECO:0000256" key="4">
    <source>
        <dbReference type="ARBA" id="ARBA00022692"/>
    </source>
</evidence>
<dbReference type="Proteomes" id="UP000238479">
    <property type="component" value="Chromosome 2"/>
</dbReference>
<accession>A0A2P6RJU4</accession>
<comment type="subcellular location">
    <subcellularLocation>
        <location evidence="1">Mitochondrion inner membrane</location>
        <topology evidence="1">Multi-pass membrane protein</topology>
    </subcellularLocation>
</comment>
<keyword evidence="5" id="KW-0999">Mitochondrion inner membrane</keyword>
<gene>
    <name evidence="11" type="ORF">RchiOBHm_Chr2g0091931</name>
</gene>
<name>A0A2P6RJU4_ROSCH</name>
<keyword evidence="3" id="KW-0813">Transport</keyword>
<evidence type="ECO:0000256" key="10">
    <source>
        <dbReference type="ARBA" id="ARBA00023136"/>
    </source>
</evidence>
<evidence type="ECO:0000256" key="7">
    <source>
        <dbReference type="ARBA" id="ARBA00022989"/>
    </source>
</evidence>
<keyword evidence="9" id="KW-0496">Mitochondrion</keyword>
<keyword evidence="10" id="KW-0472">Membrane</keyword>
<evidence type="ECO:0000256" key="9">
    <source>
        <dbReference type="ARBA" id="ARBA00023128"/>
    </source>
</evidence>
<dbReference type="GO" id="GO:0030150">
    <property type="term" value="P:protein import into mitochondrial matrix"/>
    <property type="evidence" value="ECO:0007669"/>
    <property type="project" value="TreeGrafter"/>
</dbReference>
<proteinExistence type="inferred from homology"/>
<keyword evidence="7" id="KW-1133">Transmembrane helix</keyword>
<protein>
    <submittedName>
        <fullName evidence="11">Mitochondrial inner membrane translocase subunit Tim17/Tim22/Tim23/peroxisomal protein PMP24</fullName>
    </submittedName>
</protein>
<evidence type="ECO:0000256" key="3">
    <source>
        <dbReference type="ARBA" id="ARBA00022448"/>
    </source>
</evidence>